<name>A0A076YQR1_9CAUD</name>
<evidence type="ECO:0000313" key="2">
    <source>
        <dbReference type="EMBL" id="AIK68784.1"/>
    </source>
</evidence>
<reference evidence="2 3" key="1">
    <citation type="submission" date="2014-06" db="EMBL/GenBank/DDBJ databases">
        <authorList>
            <person name="Pfaffle P.K."/>
            <person name="Tobiason D.M."/>
            <person name="Arnold K."/>
            <person name="Ash A."/>
            <person name="Austin Q."/>
            <person name="Brahm K."/>
            <person name="Carberry B."/>
            <person name="Grant J."/>
            <person name="Leckie K."/>
            <person name="Meder A."/>
            <person name="Newsom A."/>
            <person name="Reinecke M."/>
            <person name="Rognrud K."/>
            <person name="Serrano M.G."/>
            <person name="Buck G."/>
            <person name="Lee V."/>
            <person name="Wang Y."/>
            <person name="Carvalho R."/>
            <person name="Voegtly L."/>
            <person name="Shi R."/>
            <person name="Duckworth R."/>
            <person name="Johnson A."/>
            <person name="Loviza R."/>
            <person name="Walstead R."/>
            <person name="Shah Z."/>
            <person name="Kiflezghi M."/>
            <person name="Wade K."/>
            <person name="Anders K.R."/>
            <person name="Braun M.A."/>
            <person name="Delesalle V.A."/>
            <person name="Hughes L.E."/>
            <person name="Ware V.C."/>
            <person name="Bradley K.W."/>
            <person name="Barker L.P."/>
            <person name="Asai D.J."/>
            <person name="Bowman C.A."/>
            <person name="Russell D.A."/>
            <person name="Pope W.H."/>
            <person name="Jacobs-Sera D."/>
            <person name="Hendrix R.W."/>
            <person name="Hatfull G.F."/>
        </authorList>
    </citation>
    <scope>NUCLEOTIDE SEQUENCE [LARGE SCALE GENOMIC DNA]</scope>
</reference>
<dbReference type="EMBL" id="KM101117">
    <property type="protein sequence ID" value="AIK68784.1"/>
    <property type="molecule type" value="Genomic_DNA"/>
</dbReference>
<organism evidence="2 3">
    <name type="scientific">Mycobacterium phage LizLemon</name>
    <dbReference type="NCBI Taxonomy" id="1527533"/>
    <lineage>
        <taxon>Viruses</taxon>
        <taxon>Duplodnaviria</taxon>
        <taxon>Heunggongvirae</taxon>
        <taxon>Uroviricota</taxon>
        <taxon>Caudoviricetes</taxon>
        <taxon>Bclasvirinae</taxon>
        <taxon>Rosebushvirus</taxon>
        <taxon>Rosebushvirus rosebush</taxon>
    </lineage>
</organism>
<sequence length="106" mass="12329">MTATEQPRTGTFTMDFRHGKSDPLPYTATAEQIRYATEQAARRDQFIAALHHANPAMADACSVCNPPVRAVENASELSWWMRPQLRFRRWRYQALTRFADWLEDRA</sequence>
<proteinExistence type="predicted"/>
<gene>
    <name evidence="2" type="ORF">PBI_LIZLEMON_10</name>
</gene>
<evidence type="ECO:0000313" key="3">
    <source>
        <dbReference type="Proteomes" id="UP000230449"/>
    </source>
</evidence>
<feature type="region of interest" description="Disordered" evidence="1">
    <location>
        <begin position="1"/>
        <end position="20"/>
    </location>
</feature>
<accession>A0A076YQR1</accession>
<evidence type="ECO:0000256" key="1">
    <source>
        <dbReference type="SAM" id="MobiDB-lite"/>
    </source>
</evidence>
<feature type="compositionally biased region" description="Polar residues" evidence="1">
    <location>
        <begin position="1"/>
        <end position="12"/>
    </location>
</feature>
<protein>
    <submittedName>
        <fullName evidence="2">Uncharacterized protein</fullName>
    </submittedName>
</protein>
<dbReference type="Proteomes" id="UP000230449">
    <property type="component" value="Segment"/>
</dbReference>